<accession>A0AAN9TTS0</accession>
<evidence type="ECO:0000313" key="1">
    <source>
        <dbReference type="EMBL" id="KAK7605154.1"/>
    </source>
</evidence>
<reference evidence="1 2" key="1">
    <citation type="submission" date="2024-03" db="EMBL/GenBank/DDBJ databases">
        <title>Adaptation during the transition from Ophiocordyceps entomopathogen to insect associate is accompanied by gene loss and intensified selection.</title>
        <authorList>
            <person name="Ward C.M."/>
            <person name="Onetto C.A."/>
            <person name="Borneman A.R."/>
        </authorList>
    </citation>
    <scope>NUCLEOTIDE SEQUENCE [LARGE SCALE GENOMIC DNA]</scope>
    <source>
        <strain evidence="1">AWRI1</strain>
        <tissue evidence="1">Single Adult Female</tissue>
    </source>
</reference>
<keyword evidence="2" id="KW-1185">Reference proteome</keyword>
<comment type="caution">
    <text evidence="1">The sequence shown here is derived from an EMBL/GenBank/DDBJ whole genome shotgun (WGS) entry which is preliminary data.</text>
</comment>
<sequence length="427" mass="48279">MAFHISVTDTSSHIVREYDDGIKLCSAYEVGLKSLVTYNTIPNISPEKKNDIFLLKKVDSVSGLKLTIPKGTYELEDLISFISTHPEVKAIEPNLKLTLNKNTLRVSLYTENCLVDVPPPTVGSCVLTMLGFGYDTYMPKIVHTAAAPVDIMPINTVKVRCNMIGSNYDNLKRGDNTIYEFPLNSEVGEKIIERPNTIAYYTVITDNIFTLVLSVVDQDNNLIDFCGEKLSLCLEFRPIDPITGTELKNAFDVTNRGKYAKQTAQREKYESLLKPLNELVEKRRNSEHIAASTPYRSQGKQMRLISQDDEDDDMFKSVYATLPPSEQQQISQNMEESEFFMDPEDKELLESTLGTNMVDYMKDLMLRSNATPPKFDVTYGIRYIDKVPYIGAVPITVNDDKLRLPDGSEYQLSRGLWNLLVLDEPTS</sequence>
<gene>
    <name evidence="1" type="ORF">V9T40_007012</name>
</gene>
<evidence type="ECO:0000313" key="2">
    <source>
        <dbReference type="Proteomes" id="UP001367676"/>
    </source>
</evidence>
<proteinExistence type="predicted"/>
<organism evidence="1 2">
    <name type="scientific">Parthenolecanium corni</name>
    <dbReference type="NCBI Taxonomy" id="536013"/>
    <lineage>
        <taxon>Eukaryota</taxon>
        <taxon>Metazoa</taxon>
        <taxon>Ecdysozoa</taxon>
        <taxon>Arthropoda</taxon>
        <taxon>Hexapoda</taxon>
        <taxon>Insecta</taxon>
        <taxon>Pterygota</taxon>
        <taxon>Neoptera</taxon>
        <taxon>Paraneoptera</taxon>
        <taxon>Hemiptera</taxon>
        <taxon>Sternorrhyncha</taxon>
        <taxon>Coccoidea</taxon>
        <taxon>Coccidae</taxon>
        <taxon>Parthenolecanium</taxon>
    </lineage>
</organism>
<dbReference type="EMBL" id="JBBCAQ010000002">
    <property type="protein sequence ID" value="KAK7605154.1"/>
    <property type="molecule type" value="Genomic_DNA"/>
</dbReference>
<dbReference type="AlphaFoldDB" id="A0AAN9TTS0"/>
<protein>
    <submittedName>
        <fullName evidence="1">Uncharacterized protein</fullName>
    </submittedName>
</protein>
<dbReference type="Proteomes" id="UP001367676">
    <property type="component" value="Unassembled WGS sequence"/>
</dbReference>
<name>A0AAN9TTS0_9HEMI</name>